<dbReference type="PANTHER" id="PTHR36925:SF1">
    <property type="entry name" value="COBALT-PRECORRIN-6A REDUCTASE"/>
    <property type="match status" value="1"/>
</dbReference>
<accession>K8DYK2</accession>
<dbReference type="eggNOG" id="COG2099">
    <property type="taxonomic scope" value="Bacteria"/>
</dbReference>
<dbReference type="GO" id="GO:0016994">
    <property type="term" value="F:precorrin-6A reductase activity"/>
    <property type="evidence" value="ECO:0007669"/>
    <property type="project" value="UniProtKB-EC"/>
</dbReference>
<keyword evidence="5" id="KW-1185">Reference proteome</keyword>
<sequence>MVILVLAGTLEGRETALLLQQAGFAVTATAVTDYGCRLLQQQGLTGTLTGPLDEAALAAILGRGVQLLVDATHPFAEQASRTAMAAARTAGVAYLRLERPGAALPDHPLVYRARDLTTTISQALELGKVLFSTLGSKSLASLLAAAAPAGARVVARVLPDSEVIRHCRQIGLTPDQIIALQGPCSVELNKALYRQYRAEVVLTKDSGYTGGVPEKIAAALAVGLPVVVWQRPLLPYPLVLHSPAEVLQYCLHNLAGRPPGHQ</sequence>
<dbReference type="RefSeq" id="WP_008411129.1">
    <property type="nucleotide sequence ID" value="NZ_CAOS01000008.1"/>
</dbReference>
<dbReference type="EMBL" id="CAOS01000008">
    <property type="protein sequence ID" value="CCO07977.1"/>
    <property type="molecule type" value="Genomic_DNA"/>
</dbReference>
<evidence type="ECO:0000256" key="1">
    <source>
        <dbReference type="ARBA" id="ARBA00004953"/>
    </source>
</evidence>
<dbReference type="AlphaFoldDB" id="K8DYK2"/>
<dbReference type="STRING" id="1121428.DESHY_160101"/>
<dbReference type="GO" id="GO:0009236">
    <property type="term" value="P:cobalamin biosynthetic process"/>
    <property type="evidence" value="ECO:0007669"/>
    <property type="project" value="UniProtKB-UniPathway"/>
</dbReference>
<comment type="pathway">
    <text evidence="1">Cofactor biosynthesis; adenosylcobalamin biosynthesis.</text>
</comment>
<evidence type="ECO:0000256" key="3">
    <source>
        <dbReference type="ARBA" id="ARBA00023002"/>
    </source>
</evidence>
<keyword evidence="2" id="KW-0169">Cobalamin biosynthesis</keyword>
<gene>
    <name evidence="4" type="ORF">DESHY_160101</name>
</gene>
<name>K8DYK2_9FIRM</name>
<dbReference type="EC" id="1.3.1.54" evidence="4"/>
<dbReference type="UniPathway" id="UPA00148"/>
<dbReference type="NCBIfam" id="TIGR00715">
    <property type="entry name" value="precor6x_red"/>
    <property type="match status" value="1"/>
</dbReference>
<evidence type="ECO:0000313" key="4">
    <source>
        <dbReference type="EMBL" id="CCO07977.1"/>
    </source>
</evidence>
<organism evidence="4 5">
    <name type="scientific">Desulforamulus hydrothermalis Lam5 = DSM 18033</name>
    <dbReference type="NCBI Taxonomy" id="1121428"/>
    <lineage>
        <taxon>Bacteria</taxon>
        <taxon>Bacillati</taxon>
        <taxon>Bacillota</taxon>
        <taxon>Clostridia</taxon>
        <taxon>Eubacteriales</taxon>
        <taxon>Peptococcaceae</taxon>
        <taxon>Desulforamulus</taxon>
    </lineage>
</organism>
<proteinExistence type="predicted"/>
<evidence type="ECO:0000256" key="2">
    <source>
        <dbReference type="ARBA" id="ARBA00022573"/>
    </source>
</evidence>
<keyword evidence="3 4" id="KW-0560">Oxidoreductase</keyword>
<dbReference type="PANTHER" id="PTHR36925">
    <property type="entry name" value="COBALT-PRECORRIN-6A REDUCTASE"/>
    <property type="match status" value="1"/>
</dbReference>
<evidence type="ECO:0000313" key="5">
    <source>
        <dbReference type="Proteomes" id="UP000009315"/>
    </source>
</evidence>
<dbReference type="Pfam" id="PF02571">
    <property type="entry name" value="CbiJ"/>
    <property type="match status" value="1"/>
</dbReference>
<protein>
    <submittedName>
        <fullName evidence="4">Precorrin-6A reductase</fullName>
        <ecNumber evidence="4">1.3.1.54</ecNumber>
    </submittedName>
</protein>
<reference evidence="4 5" key="1">
    <citation type="journal article" date="2013" name="Genome Announc.">
        <title>Genome Sequence of the Sulfate-Reducing Bacterium Desulfotomaculum hydrothermale Lam5(T).</title>
        <authorList>
            <person name="Amin O."/>
            <person name="Fardeau M.L."/>
            <person name="Valette O."/>
            <person name="Hirschler-Rea A."/>
            <person name="Barbe V."/>
            <person name="Medigue C."/>
            <person name="Vacherie B."/>
            <person name="Ollivier B."/>
            <person name="Bertin P.N."/>
            <person name="Dolla A."/>
        </authorList>
    </citation>
    <scope>NUCLEOTIDE SEQUENCE [LARGE SCALE GENOMIC DNA]</scope>
    <source>
        <strain evidence="5">Lam5 / DSM 18033</strain>
    </source>
</reference>
<dbReference type="InterPro" id="IPR003723">
    <property type="entry name" value="Precorrin-6x_reduct"/>
</dbReference>
<dbReference type="Proteomes" id="UP000009315">
    <property type="component" value="Unassembled WGS sequence"/>
</dbReference>
<comment type="caution">
    <text evidence="4">The sequence shown here is derived from an EMBL/GenBank/DDBJ whole genome shotgun (WGS) entry which is preliminary data.</text>
</comment>
<dbReference type="PROSITE" id="PS51014">
    <property type="entry name" value="COBK_CBIJ"/>
    <property type="match status" value="1"/>
</dbReference>